<dbReference type="PRINTS" id="PR01657">
    <property type="entry name" value="MCMFAMILY"/>
</dbReference>
<dbReference type="GO" id="GO:0006279">
    <property type="term" value="P:premeiotic DNA replication"/>
    <property type="evidence" value="ECO:0007669"/>
    <property type="project" value="UniProtKB-ARBA"/>
</dbReference>
<dbReference type="PANTHER" id="PTHR11630">
    <property type="entry name" value="DNA REPLICATION LICENSING FACTOR MCM FAMILY MEMBER"/>
    <property type="match status" value="1"/>
</dbReference>
<feature type="region of interest" description="Disordered" evidence="12">
    <location>
        <begin position="1"/>
        <end position="121"/>
    </location>
</feature>
<accession>A0A8H7SRS6</accession>
<dbReference type="Gene3D" id="2.20.28.10">
    <property type="match status" value="1"/>
</dbReference>
<dbReference type="Pfam" id="PF00493">
    <property type="entry name" value="MCM"/>
    <property type="match status" value="1"/>
</dbReference>
<dbReference type="Pfam" id="PF17855">
    <property type="entry name" value="MCM_lid"/>
    <property type="match status" value="1"/>
</dbReference>
<dbReference type="InterPro" id="IPR033762">
    <property type="entry name" value="MCM_OB"/>
</dbReference>
<dbReference type="Pfam" id="PF17207">
    <property type="entry name" value="MCM_OB"/>
    <property type="match status" value="1"/>
</dbReference>
<evidence type="ECO:0000256" key="6">
    <source>
        <dbReference type="ARBA" id="ARBA00022806"/>
    </source>
</evidence>
<dbReference type="Gene3D" id="3.30.1640.10">
    <property type="entry name" value="mini-chromosome maintenance (MCM) complex, chain A, domain 1"/>
    <property type="match status" value="1"/>
</dbReference>
<dbReference type="Gene3D" id="1.10.10.10">
    <property type="entry name" value="Winged helix-like DNA-binding domain superfamily/Winged helix DNA-binding domain"/>
    <property type="match status" value="1"/>
</dbReference>
<dbReference type="InterPro" id="IPR001208">
    <property type="entry name" value="MCM_dom"/>
</dbReference>
<dbReference type="PANTHER" id="PTHR11630:SF66">
    <property type="entry name" value="DNA REPLICATION LICENSING FACTOR MCM4"/>
    <property type="match status" value="1"/>
</dbReference>
<evidence type="ECO:0000313" key="14">
    <source>
        <dbReference type="EMBL" id="KAG2233921.1"/>
    </source>
</evidence>
<dbReference type="PROSITE" id="PS00847">
    <property type="entry name" value="MCM_1"/>
    <property type="match status" value="1"/>
</dbReference>
<dbReference type="Proteomes" id="UP000613177">
    <property type="component" value="Unassembled WGS sequence"/>
</dbReference>
<keyword evidence="4 10" id="KW-0547">Nucleotide-binding</keyword>
<dbReference type="Pfam" id="PF14551">
    <property type="entry name" value="MCM_N"/>
    <property type="match status" value="1"/>
</dbReference>
<dbReference type="EMBL" id="JAEPRE010000066">
    <property type="protein sequence ID" value="KAG2233921.1"/>
    <property type="molecule type" value="Genomic_DNA"/>
</dbReference>
<comment type="catalytic activity">
    <reaction evidence="11">
        <text>ATP + H2O = ADP + phosphate + H(+)</text>
        <dbReference type="Rhea" id="RHEA:13065"/>
        <dbReference type="ChEBI" id="CHEBI:15377"/>
        <dbReference type="ChEBI" id="CHEBI:15378"/>
        <dbReference type="ChEBI" id="CHEBI:30616"/>
        <dbReference type="ChEBI" id="CHEBI:43474"/>
        <dbReference type="ChEBI" id="CHEBI:456216"/>
        <dbReference type="EC" id="3.6.4.12"/>
    </reaction>
</comment>
<organism evidence="14 15">
    <name type="scientific">Thamnidium elegans</name>
    <dbReference type="NCBI Taxonomy" id="101142"/>
    <lineage>
        <taxon>Eukaryota</taxon>
        <taxon>Fungi</taxon>
        <taxon>Fungi incertae sedis</taxon>
        <taxon>Mucoromycota</taxon>
        <taxon>Mucoromycotina</taxon>
        <taxon>Mucoromycetes</taxon>
        <taxon>Mucorales</taxon>
        <taxon>Mucorineae</taxon>
        <taxon>Mucoraceae</taxon>
        <taxon>Thamnidium</taxon>
    </lineage>
</organism>
<dbReference type="InterPro" id="IPR036388">
    <property type="entry name" value="WH-like_DNA-bd_sf"/>
</dbReference>
<comment type="similarity">
    <text evidence="2 10">Belongs to the MCM family.</text>
</comment>
<dbReference type="InterPro" id="IPR018525">
    <property type="entry name" value="MCM_CS"/>
</dbReference>
<dbReference type="GO" id="GO:0006271">
    <property type="term" value="P:DNA strand elongation involved in DNA replication"/>
    <property type="evidence" value="ECO:0007669"/>
    <property type="project" value="TreeGrafter"/>
</dbReference>
<gene>
    <name evidence="14" type="ORF">INT48_004409</name>
</gene>
<feature type="domain" description="MCM C-terminal AAA(+) ATPase" evidence="13">
    <location>
        <begin position="456"/>
        <end position="664"/>
    </location>
</feature>
<dbReference type="SMART" id="SM00350">
    <property type="entry name" value="MCM"/>
    <property type="match status" value="1"/>
</dbReference>
<dbReference type="Pfam" id="PF21128">
    <property type="entry name" value="WHD_MCM4"/>
    <property type="match status" value="1"/>
</dbReference>
<dbReference type="SUPFAM" id="SSF50249">
    <property type="entry name" value="Nucleic acid-binding proteins"/>
    <property type="match status" value="1"/>
</dbReference>
<dbReference type="SUPFAM" id="SSF52540">
    <property type="entry name" value="P-loop containing nucleoside triphosphate hydrolases"/>
    <property type="match status" value="1"/>
</dbReference>
<keyword evidence="8 10" id="KW-0238">DNA-binding</keyword>
<dbReference type="GO" id="GO:0005656">
    <property type="term" value="C:nuclear pre-replicative complex"/>
    <property type="evidence" value="ECO:0007669"/>
    <property type="project" value="UniProtKB-ARBA"/>
</dbReference>
<evidence type="ECO:0000256" key="1">
    <source>
        <dbReference type="ARBA" id="ARBA00004123"/>
    </source>
</evidence>
<keyword evidence="7 10" id="KW-0067">ATP-binding</keyword>
<name>A0A8H7SRS6_9FUNG</name>
<reference evidence="14" key="1">
    <citation type="submission" date="2021-01" db="EMBL/GenBank/DDBJ databases">
        <title>Metabolic potential, ecology and presence of endohyphal bacteria is reflected in genomic diversity of Mucoromycotina.</title>
        <authorList>
            <person name="Muszewska A."/>
            <person name="Okrasinska A."/>
            <person name="Steczkiewicz K."/>
            <person name="Drgas O."/>
            <person name="Orlowska M."/>
            <person name="Perlinska-Lenart U."/>
            <person name="Aleksandrzak-Piekarczyk T."/>
            <person name="Szatraj K."/>
            <person name="Zielenkiewicz U."/>
            <person name="Pilsyk S."/>
            <person name="Malc E."/>
            <person name="Mieczkowski P."/>
            <person name="Kruszewska J.S."/>
            <person name="Biernat P."/>
            <person name="Pawlowska J."/>
        </authorList>
    </citation>
    <scope>NUCLEOTIDE SEQUENCE</scope>
    <source>
        <strain evidence="14">WA0000018081</strain>
    </source>
</reference>
<evidence type="ECO:0000256" key="9">
    <source>
        <dbReference type="ARBA" id="ARBA00023242"/>
    </source>
</evidence>
<evidence type="ECO:0000256" key="10">
    <source>
        <dbReference type="RuleBase" id="RU004070"/>
    </source>
</evidence>
<keyword evidence="15" id="KW-1185">Reference proteome</keyword>
<dbReference type="GO" id="GO:0031261">
    <property type="term" value="C:DNA replication preinitiation complex"/>
    <property type="evidence" value="ECO:0007669"/>
    <property type="project" value="UniProtKB-ARBA"/>
</dbReference>
<keyword evidence="9 11" id="KW-0539">Nucleus</keyword>
<dbReference type="InterPro" id="IPR012340">
    <property type="entry name" value="NA-bd_OB-fold"/>
</dbReference>
<comment type="function">
    <text evidence="11">Acts as component of the MCM2-7 complex (MCM complex) which is the replicative helicase essential for 'once per cell cycle' DNA replication initiation and elongation in eukaryotic cells. The active ATPase sites in the MCM2-7 ring are formed through the interaction surfaces of two neighboring subunits such that a critical structure of a conserved arginine finger motif is provided in trans relative to the ATP-binding site of the Walker A box of the adjacent subunit. The six ATPase active sites, however, are likely to contribute differentially to the complex helicase activity.</text>
</comment>
<dbReference type="GO" id="GO:0000727">
    <property type="term" value="P:double-strand break repair via break-induced replication"/>
    <property type="evidence" value="ECO:0007669"/>
    <property type="project" value="TreeGrafter"/>
</dbReference>
<dbReference type="Gene3D" id="3.40.50.300">
    <property type="entry name" value="P-loop containing nucleotide triphosphate hydrolases"/>
    <property type="match status" value="1"/>
</dbReference>
<dbReference type="InterPro" id="IPR031327">
    <property type="entry name" value="MCM"/>
</dbReference>
<dbReference type="GO" id="GO:0043596">
    <property type="term" value="C:nuclear replication fork"/>
    <property type="evidence" value="ECO:0007669"/>
    <property type="project" value="UniProtKB-ARBA"/>
</dbReference>
<dbReference type="InterPro" id="IPR008047">
    <property type="entry name" value="MCM_4"/>
</dbReference>
<evidence type="ECO:0000256" key="7">
    <source>
        <dbReference type="ARBA" id="ARBA00022840"/>
    </source>
</evidence>
<evidence type="ECO:0000256" key="5">
    <source>
        <dbReference type="ARBA" id="ARBA00022801"/>
    </source>
</evidence>
<dbReference type="GO" id="GO:1902975">
    <property type="term" value="P:mitotic DNA replication initiation"/>
    <property type="evidence" value="ECO:0007669"/>
    <property type="project" value="TreeGrafter"/>
</dbReference>
<evidence type="ECO:0000256" key="3">
    <source>
        <dbReference type="ARBA" id="ARBA00022705"/>
    </source>
</evidence>
<evidence type="ECO:0000256" key="12">
    <source>
        <dbReference type="SAM" id="MobiDB-lite"/>
    </source>
</evidence>
<dbReference type="InterPro" id="IPR027925">
    <property type="entry name" value="MCM_N"/>
</dbReference>
<proteinExistence type="inferred from homology"/>
<dbReference type="GO" id="GO:0042555">
    <property type="term" value="C:MCM complex"/>
    <property type="evidence" value="ECO:0007669"/>
    <property type="project" value="UniProtKB-UniRule"/>
</dbReference>
<sequence>MSSFNQTPSDLVPDTPGRYYGRRTDMLSSQFEPSSPAFYARTPGSPSRMRVRRSELSSTLLGDDIGATSPLAYPSTPLRSSLNTYDSPQTPRTSTFVRTPFVPQTPGRPLHSSLNANDTQESDPSLSVRLIWGTTVNIHEAMTSFRNFLNNFTLSHRKRQNNEPITPQDRAPFYPALLNHIYTIQATNVNLDCRNLQAYPETHKLYDQLVKYPQEIIPLMDHTITEFYLSLFPSHDFNGLQLKIRPFNLSDAVNMRELDPQNVDQLITIKGLMIRASPIIPDMKEAFFRCLICDYTVTVSVDRGRILEPTRCGRESCASENSMTLVHNRCLFSDKQVARIQETPDVVPDGQTPQTVTMCLYDDLVDVGKPGDRLEVTGIFRGVPVRVNPKQRVIRSLFRTYLDVVHIKRTDKKRMQTDTAFRSQFGPEQYQEDDTIEVVSTADEDQILSLSEKHDLYDVLSRSLAPSIYELDDVKKGILLQLFGGTRKTFKKSGAPHFRGDINVLLVGDPGTSKSQLLQYVHKISPRGVYTSGKGSSAVGLTAYITRDPDSRQLVLESGALVLSDGGVCCIDEFDKMSDSTRSVLHEVMEQQTISVAKAGIITTLNARTSICASANPIGSRWNKNLSVPANLDLPPPLLSRFDLLYLILDRVDEDSDRRLAKHLVALYMEDIPTTGGIDIISVELLTKYINYAREKIQPVLSEEAGLKLVDCYVELRKQGQDRGGSEKRVTATTRQLESMIRMAEAHAKMRLSHTVEVSDVNEASRLLREAIKDYATDPKTGRIDMDLILSGTASHERNLQNSMKESLISKLSTYSNNRVDFAKLFKDFNEQSQVPVDTRSFEEVLKSLQDQGVINVSGEGRKRVIRILTTTANA</sequence>
<evidence type="ECO:0000256" key="8">
    <source>
        <dbReference type="ARBA" id="ARBA00023125"/>
    </source>
</evidence>
<keyword evidence="5 11" id="KW-0378">Hydrolase</keyword>
<dbReference type="GO" id="GO:0097373">
    <property type="term" value="C:MCM core complex"/>
    <property type="evidence" value="ECO:0007669"/>
    <property type="project" value="UniProtKB-ARBA"/>
</dbReference>
<keyword evidence="6 11" id="KW-0347">Helicase</keyword>
<dbReference type="Gene3D" id="2.40.50.140">
    <property type="entry name" value="Nucleic acid-binding proteins"/>
    <property type="match status" value="1"/>
</dbReference>
<evidence type="ECO:0000313" key="15">
    <source>
        <dbReference type="Proteomes" id="UP000613177"/>
    </source>
</evidence>
<evidence type="ECO:0000256" key="4">
    <source>
        <dbReference type="ARBA" id="ARBA00022741"/>
    </source>
</evidence>
<dbReference type="EC" id="3.6.4.12" evidence="11"/>
<dbReference type="GO" id="GO:0005524">
    <property type="term" value="F:ATP binding"/>
    <property type="evidence" value="ECO:0007669"/>
    <property type="project" value="UniProtKB-UniRule"/>
</dbReference>
<evidence type="ECO:0000259" key="13">
    <source>
        <dbReference type="PROSITE" id="PS50051"/>
    </source>
</evidence>
<evidence type="ECO:0000256" key="11">
    <source>
        <dbReference type="RuleBase" id="RU368062"/>
    </source>
</evidence>
<comment type="subunit">
    <text evidence="11">Component of the MCM2-7 complex.</text>
</comment>
<comment type="subcellular location">
    <subcellularLocation>
        <location evidence="1">Nucleus</location>
    </subcellularLocation>
</comment>
<dbReference type="GO" id="GO:0016787">
    <property type="term" value="F:hydrolase activity"/>
    <property type="evidence" value="ECO:0007669"/>
    <property type="project" value="UniProtKB-KW"/>
</dbReference>
<feature type="compositionally biased region" description="Polar residues" evidence="12">
    <location>
        <begin position="77"/>
        <end position="97"/>
    </location>
</feature>
<dbReference type="PROSITE" id="PS50051">
    <property type="entry name" value="MCM_2"/>
    <property type="match status" value="1"/>
</dbReference>
<dbReference type="InterPro" id="IPR041562">
    <property type="entry name" value="MCM_lid"/>
</dbReference>
<keyword evidence="3 11" id="KW-0235">DNA replication</keyword>
<comment type="caution">
    <text evidence="14">The sequence shown here is derived from an EMBL/GenBank/DDBJ whole genome shotgun (WGS) entry which is preliminary data.</text>
</comment>
<dbReference type="FunFam" id="2.20.28.10:FF:000003">
    <property type="entry name" value="DNA helicase"/>
    <property type="match status" value="1"/>
</dbReference>
<feature type="compositionally biased region" description="Polar residues" evidence="12">
    <location>
        <begin position="112"/>
        <end position="121"/>
    </location>
</feature>
<evidence type="ECO:0000256" key="2">
    <source>
        <dbReference type="ARBA" id="ARBA00008010"/>
    </source>
</evidence>
<dbReference type="GO" id="GO:0003697">
    <property type="term" value="F:single-stranded DNA binding"/>
    <property type="evidence" value="ECO:0007669"/>
    <property type="project" value="TreeGrafter"/>
</dbReference>
<dbReference type="InterPro" id="IPR027417">
    <property type="entry name" value="P-loop_NTPase"/>
</dbReference>
<dbReference type="AlphaFoldDB" id="A0A8H7SRS6"/>
<dbReference type="GO" id="GO:0017116">
    <property type="term" value="F:single-stranded DNA helicase activity"/>
    <property type="evidence" value="ECO:0007669"/>
    <property type="project" value="TreeGrafter"/>
</dbReference>
<dbReference type="PRINTS" id="PR01660">
    <property type="entry name" value="MCMPROTEIN4"/>
</dbReference>
<dbReference type="FunFam" id="3.40.50.300:FF:000217">
    <property type="entry name" value="DNA helicase"/>
    <property type="match status" value="1"/>
</dbReference>
<dbReference type="CDD" id="cd17755">
    <property type="entry name" value="MCM4"/>
    <property type="match status" value="1"/>
</dbReference>
<protein>
    <recommendedName>
        <fullName evidence="11">DNA replication licensing factor MCM4</fullName>
        <ecNumber evidence="11">3.6.4.12</ecNumber>
    </recommendedName>
</protein>